<dbReference type="InterPro" id="IPR001466">
    <property type="entry name" value="Beta-lactam-related"/>
</dbReference>
<keyword evidence="2" id="KW-0472">Membrane</keyword>
<feature type="domain" description="Beta-lactamase-related" evidence="4">
    <location>
        <begin position="34"/>
        <end position="338"/>
    </location>
</feature>
<proteinExistence type="predicted"/>
<dbReference type="PANTHER" id="PTHR46825">
    <property type="entry name" value="D-ALANYL-D-ALANINE-CARBOXYPEPTIDASE/ENDOPEPTIDASE AMPH"/>
    <property type="match status" value="1"/>
</dbReference>
<dbReference type="Gene3D" id="3.40.710.10">
    <property type="entry name" value="DD-peptidase/beta-lactamase superfamily"/>
    <property type="match status" value="1"/>
</dbReference>
<organism evidence="5 6">
    <name type="scientific">Idiomarina piscisalsi</name>
    <dbReference type="NCBI Taxonomy" id="1096243"/>
    <lineage>
        <taxon>Bacteria</taxon>
        <taxon>Pseudomonadati</taxon>
        <taxon>Pseudomonadota</taxon>
        <taxon>Gammaproteobacteria</taxon>
        <taxon>Alteromonadales</taxon>
        <taxon>Idiomarinaceae</taxon>
        <taxon>Idiomarina</taxon>
    </lineage>
</organism>
<accession>A0ABM6LSU7</accession>
<feature type="signal peptide" evidence="3">
    <location>
        <begin position="1"/>
        <end position="21"/>
    </location>
</feature>
<evidence type="ECO:0000256" key="2">
    <source>
        <dbReference type="ARBA" id="ARBA00023136"/>
    </source>
</evidence>
<keyword evidence="3" id="KW-0732">Signal</keyword>
<dbReference type="Pfam" id="PF00144">
    <property type="entry name" value="Beta-lactamase"/>
    <property type="match status" value="1"/>
</dbReference>
<dbReference type="SUPFAM" id="SSF56601">
    <property type="entry name" value="beta-lactamase/transpeptidase-like"/>
    <property type="match status" value="1"/>
</dbReference>
<dbReference type="RefSeq" id="WP_088767987.1">
    <property type="nucleotide sequence ID" value="NZ_CP022133.1"/>
</dbReference>
<gene>
    <name evidence="5" type="ORF">CEW91_05275</name>
</gene>
<dbReference type="InterPro" id="IPR050491">
    <property type="entry name" value="AmpC-like"/>
</dbReference>
<comment type="subcellular location">
    <subcellularLocation>
        <location evidence="1">Membrane</location>
    </subcellularLocation>
</comment>
<evidence type="ECO:0000256" key="3">
    <source>
        <dbReference type="SAM" id="SignalP"/>
    </source>
</evidence>
<reference evidence="5 6" key="1">
    <citation type="submission" date="2017-06" db="EMBL/GenBank/DDBJ databases">
        <title>Complete genome sequence of Idiomarina piscisalsi strain 10PY1A isolated from soil of Soudi Arabia.</title>
        <authorList>
            <person name="Kim M.-C."/>
            <person name="Jung B.K."/>
            <person name="Budiyanto F."/>
            <person name="Nzila A."/>
            <person name="Shin J.-H."/>
        </authorList>
    </citation>
    <scope>NUCLEOTIDE SEQUENCE [LARGE SCALE GENOMIC DNA]</scope>
    <source>
        <strain evidence="5 6">10PY1A</strain>
    </source>
</reference>
<keyword evidence="6" id="KW-1185">Reference proteome</keyword>
<dbReference type="EMBL" id="CP022133">
    <property type="protein sequence ID" value="ASG65581.1"/>
    <property type="molecule type" value="Genomic_DNA"/>
</dbReference>
<name>A0ABM6LSU7_9GAMM</name>
<evidence type="ECO:0000313" key="6">
    <source>
        <dbReference type="Proteomes" id="UP000197717"/>
    </source>
</evidence>
<dbReference type="PANTHER" id="PTHR46825:SF11">
    <property type="entry name" value="PENICILLIN-BINDING PROTEIN 4"/>
    <property type="match status" value="1"/>
</dbReference>
<evidence type="ECO:0000313" key="5">
    <source>
        <dbReference type="EMBL" id="ASG65581.1"/>
    </source>
</evidence>
<protein>
    <recommendedName>
        <fullName evidence="4">Beta-lactamase-related domain-containing protein</fullName>
    </recommendedName>
</protein>
<dbReference type="InterPro" id="IPR012338">
    <property type="entry name" value="Beta-lactam/transpept-like"/>
</dbReference>
<evidence type="ECO:0000259" key="4">
    <source>
        <dbReference type="Pfam" id="PF00144"/>
    </source>
</evidence>
<evidence type="ECO:0000256" key="1">
    <source>
        <dbReference type="ARBA" id="ARBA00004370"/>
    </source>
</evidence>
<dbReference type="Proteomes" id="UP000197717">
    <property type="component" value="Chromosome"/>
</dbReference>
<feature type="chain" id="PRO_5047474721" description="Beta-lactamase-related domain-containing protein" evidence="3">
    <location>
        <begin position="22"/>
        <end position="452"/>
    </location>
</feature>
<sequence length="452" mass="50482">MFYKLTMALTLVIAFCSSSVAKQVKTEDYQQRLDSLASAYQAVYGFSGTVKIVKAGQPLIEKSYGLADRSFNIENSVNHRFSINSISKAFTAVAVMQLVEGNKIRLDQSIDNYLPELDTEWKDKVTVHHLLTHTSGLPRESGVQWYDELSLEQQVKQLINQQTLLFSPGERYEYSNSGITLLGRIIENVSGEPFSAYMNNHIIDPLGLANTGVYVGQRVVARQAVPYRMTTNGVAMAQRTKHLGQNAGGGMYSTVSDLYSFVTSLEKNQLLSEKTRQLMFKPQVEMGGGDFSSYGWTLKPFGEQILWFASGSGYGTKSVLVRAPESDDFIAVTSNWGNTPILKLMAGLFLIINDMDYDIPDEGMLAKPSRYEAFLGTYVFDAGQLNKHLMTDTNSMTLQEVDGRLFLNDELLAQKDNGILGLTYTNEVQIEVNQEHMVIIVNDNWLVGKLQK</sequence>